<sequence length="1240" mass="140250">ESSMPLKAPQPKPKPSHPVDVESCREAEEPSENKESNDSMLEHTDPDLKPKESLVSVSPEGDEDKSESRRKPSFRIDPEELRELDRKLSLKIVEIERRRSSAGIESEDLNSKVLFPFDRDYIQEGERTDRDTPSSIPDDRMCCTDDFEGYEEETIIVPDIITTHRPLGFRMSSLEECDETKASEAVDLTELICQKGSFDENETELKSYIDTESSDGNDENEESQHSMICTTFNFDELFNNKKINNSDKCIDDSSFETSHHVSLDHLTNNLLEQKKDFIDKNTTSNLKPMSFPQEPKSELDIPSGTTETSNDLNSNKLSGLEDHDSANISDIDSFHPLDDKRTDFSASKSNNNRHINLVNDKNSILHSDDQHSEGSNSLTNSSVLKNTEKSLQLEMKQTENQFQEEKFNGSEIFVDNVHSKSISPNINDPQKALERKLANLVPKYPLLTSFDSSLPDLTTVTSRDAAINSIREKYANLAQSDATKTVDEVINTNELQNIKSLQFPKSLLLNYACDGGEITTTNLDVEVSQTPKEDLSKINVTEEVKETANSCQLECKDILQSDFLTSKQDGTSDDASKSLTKEVFEVDLNTSNELDINTCTDGTLKLSGKQEFEMNSRISNELDHKTSSSTNMCLTSKTNDDEVIKDKLHTEDLTLEDYINKQSTSSNRRGSEVALNLILKENSQILSKIHHQSRRCSEIPVSSKYLLENVLNNETDSIQITEDTINLEAEIENLNKTMYNDGGPNEILHQHISSTNPSDTPVDDISKGELLIVTEVLSKNEKELQIIKNTVSEETTLPQESFKGYPSNVLTSEFKSESLPDVCMFDRELNKSSNYGESTKTSNLSDFSNKYSSHPNLESKDLQSLSKDTSLKGFDVKGLTEPYRNIKQASVMSPTKEVEEDSSPGTRPTKFKETSYIDERSIPLSTYRDMFEEVGEKSLPYTFNETYYKSELNPIKYSPDTNEDILKELRYLDIKPEETLDYSNPKSISLSPVTPSDSYYLFRENNPNQKTSDLPSTSDQQYNYSSPKQTSFDYSSDGRASRSIFRKSYKDHKATSLDTATLDKIMNDKYLDETCKSLVRSATVIEDDNSLYMNSYKNHGRLLVDKGELDTHMNLGDYTKVTNQAWCNDRETLDSSDGSAYDFKKSCSAKENPSYSQFLSMDSNSLEDKEIERREKFLFRYKSEDLGRSVSPSHYRFSSASPIRKRLDTLSNESSLTLYSTVSRTKSPSPTSYNRSSLSL</sequence>
<feature type="compositionally biased region" description="Polar residues" evidence="1">
    <location>
        <begin position="303"/>
        <end position="317"/>
    </location>
</feature>
<feature type="non-terminal residue" evidence="2">
    <location>
        <position position="1240"/>
    </location>
</feature>
<feature type="region of interest" description="Disordered" evidence="1">
    <location>
        <begin position="832"/>
        <end position="864"/>
    </location>
</feature>
<organism evidence="2">
    <name type="scientific">Homalodisca liturata</name>
    <dbReference type="NCBI Taxonomy" id="320908"/>
    <lineage>
        <taxon>Eukaryota</taxon>
        <taxon>Metazoa</taxon>
        <taxon>Ecdysozoa</taxon>
        <taxon>Arthropoda</taxon>
        <taxon>Hexapoda</taxon>
        <taxon>Insecta</taxon>
        <taxon>Pterygota</taxon>
        <taxon>Neoptera</taxon>
        <taxon>Paraneoptera</taxon>
        <taxon>Hemiptera</taxon>
        <taxon>Auchenorrhyncha</taxon>
        <taxon>Membracoidea</taxon>
        <taxon>Cicadellidae</taxon>
        <taxon>Cicadellinae</taxon>
        <taxon>Proconiini</taxon>
        <taxon>Homalodisca</taxon>
    </lineage>
</organism>
<proteinExistence type="predicted"/>
<feature type="compositionally biased region" description="Polar residues" evidence="1">
    <location>
        <begin position="373"/>
        <end position="383"/>
    </location>
</feature>
<feature type="region of interest" description="Disordered" evidence="1">
    <location>
        <begin position="890"/>
        <end position="911"/>
    </location>
</feature>
<gene>
    <name evidence="2" type="ORF">g.9529</name>
</gene>
<feature type="compositionally biased region" description="Polar residues" evidence="1">
    <location>
        <begin position="344"/>
        <end position="365"/>
    </location>
</feature>
<feature type="region of interest" description="Disordered" evidence="1">
    <location>
        <begin position="282"/>
        <end position="383"/>
    </location>
</feature>
<protein>
    <submittedName>
        <fullName evidence="2">Uncharacterized protein</fullName>
    </submittedName>
</protein>
<feature type="compositionally biased region" description="Basic and acidic residues" evidence="1">
    <location>
        <begin position="332"/>
        <end position="343"/>
    </location>
</feature>
<dbReference type="AlphaFoldDB" id="A0A1B6IH00"/>
<feature type="compositionally biased region" description="Basic and acidic residues" evidence="1">
    <location>
        <begin position="17"/>
        <end position="52"/>
    </location>
</feature>
<feature type="region of interest" description="Disordered" evidence="1">
    <location>
        <begin position="1"/>
        <end position="80"/>
    </location>
</feature>
<accession>A0A1B6IH00</accession>
<evidence type="ECO:0000313" key="2">
    <source>
        <dbReference type="EMBL" id="JAS86195.1"/>
    </source>
</evidence>
<feature type="region of interest" description="Disordered" evidence="1">
    <location>
        <begin position="1221"/>
        <end position="1240"/>
    </location>
</feature>
<feature type="compositionally biased region" description="Basic and acidic residues" evidence="1">
    <location>
        <begin position="66"/>
        <end position="80"/>
    </location>
</feature>
<dbReference type="EMBL" id="GECU01021511">
    <property type="protein sequence ID" value="JAS86195.1"/>
    <property type="molecule type" value="Transcribed_RNA"/>
</dbReference>
<name>A0A1B6IH00_9HEMI</name>
<feature type="compositionally biased region" description="Polar residues" evidence="1">
    <location>
        <begin position="1005"/>
        <end position="1034"/>
    </location>
</feature>
<feature type="region of interest" description="Disordered" evidence="1">
    <location>
        <begin position="1005"/>
        <end position="1037"/>
    </location>
</feature>
<reference evidence="2" key="1">
    <citation type="submission" date="2015-11" db="EMBL/GenBank/DDBJ databases">
        <title>De novo transcriptome assembly of four potential Pierce s Disease insect vectors from Arizona vineyards.</title>
        <authorList>
            <person name="Tassone E.E."/>
        </authorList>
    </citation>
    <scope>NUCLEOTIDE SEQUENCE</scope>
</reference>
<feature type="non-terminal residue" evidence="2">
    <location>
        <position position="1"/>
    </location>
</feature>
<evidence type="ECO:0000256" key="1">
    <source>
        <dbReference type="SAM" id="MobiDB-lite"/>
    </source>
</evidence>